<dbReference type="RefSeq" id="WP_219871959.1">
    <property type="nucleotide sequence ID" value="NZ_JAHZIJ010000004.1"/>
</dbReference>
<sequence>MRDYREEIIAQLRNIEQEENVVILYACESGSRAWGFPSKDSDYDVRFIYLRPEDWYLSIFERRDVIERPISNLLDINGWDLKKALNLFRKSNPPLMEWLHSPILYMEPYSVAEQIRRISPIAFSPRSCLYHYLHMAKGNFREYLQGEQVRIKKYFYVLRPILACGWIERYLSMPPLQFDLLVDRLVPAGSELRTAIEELLIRKKAGEELDYEPRINPIHEFLEERIAYYERAASTVSVAEGAMDDQLDRLFRAALQEVKY</sequence>
<reference evidence="1 2" key="1">
    <citation type="submission" date="2021-07" db="EMBL/GenBank/DDBJ databases">
        <title>Paenibacillus radiodurans sp. nov., isolated from the southeastern edge of Tengger Desert.</title>
        <authorList>
            <person name="Zhang G."/>
        </authorList>
    </citation>
    <scope>NUCLEOTIDE SEQUENCE [LARGE SCALE GENOMIC DNA]</scope>
    <source>
        <strain evidence="1 2">DT7-4</strain>
    </source>
</reference>
<dbReference type="CDD" id="cd05403">
    <property type="entry name" value="NT_KNTase_like"/>
    <property type="match status" value="1"/>
</dbReference>
<accession>A0ABS7D6C7</accession>
<dbReference type="PANTHER" id="PTHR34817">
    <property type="entry name" value="NUCLEOTIDYLTRANSFERASE"/>
    <property type="match status" value="1"/>
</dbReference>
<evidence type="ECO:0000313" key="2">
    <source>
        <dbReference type="Proteomes" id="UP000812277"/>
    </source>
</evidence>
<keyword evidence="2" id="KW-1185">Reference proteome</keyword>
<evidence type="ECO:0000313" key="1">
    <source>
        <dbReference type="EMBL" id="MBW7474713.1"/>
    </source>
</evidence>
<dbReference type="EMBL" id="JAHZIJ010000004">
    <property type="protein sequence ID" value="MBW7474713.1"/>
    <property type="molecule type" value="Genomic_DNA"/>
</dbReference>
<comment type="caution">
    <text evidence="1">The sequence shown here is derived from an EMBL/GenBank/DDBJ whole genome shotgun (WGS) entry which is preliminary data.</text>
</comment>
<organism evidence="1 2">
    <name type="scientific">Paenibacillus oenotherae</name>
    <dbReference type="NCBI Taxonomy" id="1435645"/>
    <lineage>
        <taxon>Bacteria</taxon>
        <taxon>Bacillati</taxon>
        <taxon>Bacillota</taxon>
        <taxon>Bacilli</taxon>
        <taxon>Bacillales</taxon>
        <taxon>Paenibacillaceae</taxon>
        <taxon>Paenibacillus</taxon>
    </lineage>
</organism>
<dbReference type="Pfam" id="PF10127">
    <property type="entry name" value="RlaP"/>
    <property type="match status" value="1"/>
</dbReference>
<dbReference type="Proteomes" id="UP000812277">
    <property type="component" value="Unassembled WGS sequence"/>
</dbReference>
<name>A0ABS7D6C7_9BACL</name>
<protein>
    <submittedName>
        <fullName evidence="1">Nucleotidyltransferase domain-containing protein</fullName>
    </submittedName>
</protein>
<gene>
    <name evidence="1" type="ORF">K0T92_08140</name>
</gene>
<proteinExistence type="predicted"/>
<dbReference type="InterPro" id="IPR018775">
    <property type="entry name" value="RlaP"/>
</dbReference>
<dbReference type="PANTHER" id="PTHR34817:SF2">
    <property type="entry name" value="NUCLEOTIDYLTRANSFERASE"/>
    <property type="match status" value="1"/>
</dbReference>